<dbReference type="EMBL" id="JAPDIA010000003">
    <property type="protein sequence ID" value="MDG0809200.1"/>
    <property type="molecule type" value="Genomic_DNA"/>
</dbReference>
<gene>
    <name evidence="3" type="ORF">OMP40_07290</name>
</gene>
<keyword evidence="2" id="KW-0732">Signal</keyword>
<evidence type="ECO:0008006" key="5">
    <source>
        <dbReference type="Google" id="ProtNLM"/>
    </source>
</evidence>
<dbReference type="PROSITE" id="PS51257">
    <property type="entry name" value="PROKAR_LIPOPROTEIN"/>
    <property type="match status" value="1"/>
</dbReference>
<evidence type="ECO:0000313" key="4">
    <source>
        <dbReference type="Proteomes" id="UP001153404"/>
    </source>
</evidence>
<dbReference type="Proteomes" id="UP001153404">
    <property type="component" value="Unassembled WGS sequence"/>
</dbReference>
<evidence type="ECO:0000313" key="3">
    <source>
        <dbReference type="EMBL" id="MDG0809200.1"/>
    </source>
</evidence>
<proteinExistence type="predicted"/>
<organism evidence="3 4">
    <name type="scientific">Cohnella rhizosphaerae</name>
    <dbReference type="NCBI Taxonomy" id="1457232"/>
    <lineage>
        <taxon>Bacteria</taxon>
        <taxon>Bacillati</taxon>
        <taxon>Bacillota</taxon>
        <taxon>Bacilli</taxon>
        <taxon>Bacillales</taxon>
        <taxon>Paenibacillaceae</taxon>
        <taxon>Cohnella</taxon>
    </lineage>
</organism>
<accession>A0A9X4QS39</accession>
<evidence type="ECO:0000256" key="1">
    <source>
        <dbReference type="SAM" id="MobiDB-lite"/>
    </source>
</evidence>
<feature type="signal peptide" evidence="2">
    <location>
        <begin position="1"/>
        <end position="31"/>
    </location>
</feature>
<feature type="region of interest" description="Disordered" evidence="1">
    <location>
        <begin position="30"/>
        <end position="50"/>
    </location>
</feature>
<evidence type="ECO:0000256" key="2">
    <source>
        <dbReference type="SAM" id="SignalP"/>
    </source>
</evidence>
<sequence length="177" mass="18810">MARLEYKKGWKGLGGAAAILTLLSACSTAEAPGRDPASETPENKTAGMTPVASIPDKDVYLYADTAKNAILAVGDKRQTMDWRYSTVRGVMPALTIADYDHDGDDELAAVLELGSGTGLLLDELHVVELTETDGAGERPFADHAFQEEDYLAQLGGCALVRENGTGGQMARTHRGRG</sequence>
<dbReference type="RefSeq" id="WP_277530359.1">
    <property type="nucleotide sequence ID" value="NZ_JAPDIA010000003.1"/>
</dbReference>
<dbReference type="AlphaFoldDB" id="A0A9X4QS39"/>
<keyword evidence="4" id="KW-1185">Reference proteome</keyword>
<feature type="chain" id="PRO_5040790421" description="VCBS repeat-containing protein" evidence="2">
    <location>
        <begin position="32"/>
        <end position="177"/>
    </location>
</feature>
<comment type="caution">
    <text evidence="3">The sequence shown here is derived from an EMBL/GenBank/DDBJ whole genome shotgun (WGS) entry which is preliminary data.</text>
</comment>
<protein>
    <recommendedName>
        <fullName evidence="5">VCBS repeat-containing protein</fullName>
    </recommendedName>
</protein>
<reference evidence="3" key="1">
    <citation type="submission" date="2022-10" db="EMBL/GenBank/DDBJ databases">
        <title>Comparative genomic analysis of Cohnella hashimotonis sp. nov., isolated from the International Space Station.</title>
        <authorList>
            <person name="Simpson A."/>
            <person name="Venkateswaran K."/>
        </authorList>
    </citation>
    <scope>NUCLEOTIDE SEQUENCE</scope>
    <source>
        <strain evidence="3">DSM 28161</strain>
    </source>
</reference>
<name>A0A9X4QS39_9BACL</name>